<sequence length="133" mass="15948">MWKYFTANNTLKYIGRSTSWTTYWTIYNRSHHRSIGMAPRDGSPKNSLQVLKRLYPAKQRTRLFLFEIADTVRISMVARPFLKGYLPRWTEELFNISQCVPRHAVFYQFKDWEDEWVESTFFEAELQPESPKA</sequence>
<dbReference type="AlphaFoldDB" id="A0A9Q1CL70"/>
<organism evidence="1 2">
    <name type="scientific">Holothuria leucospilota</name>
    <name type="common">Black long sea cucumber</name>
    <name type="synonym">Mertensiothuria leucospilota</name>
    <dbReference type="NCBI Taxonomy" id="206669"/>
    <lineage>
        <taxon>Eukaryota</taxon>
        <taxon>Metazoa</taxon>
        <taxon>Echinodermata</taxon>
        <taxon>Eleutherozoa</taxon>
        <taxon>Echinozoa</taxon>
        <taxon>Holothuroidea</taxon>
        <taxon>Aspidochirotacea</taxon>
        <taxon>Aspidochirotida</taxon>
        <taxon>Holothuriidae</taxon>
        <taxon>Holothuria</taxon>
    </lineage>
</organism>
<proteinExistence type="predicted"/>
<reference evidence="1" key="1">
    <citation type="submission" date="2021-10" db="EMBL/GenBank/DDBJ databases">
        <title>Tropical sea cucumber genome reveals ecological adaptation and Cuvierian tubules defense mechanism.</title>
        <authorList>
            <person name="Chen T."/>
        </authorList>
    </citation>
    <scope>NUCLEOTIDE SEQUENCE</scope>
    <source>
        <strain evidence="1">Nanhai2018</strain>
        <tissue evidence="1">Muscle</tissue>
    </source>
</reference>
<dbReference type="Proteomes" id="UP001152320">
    <property type="component" value="Chromosome 2"/>
</dbReference>
<evidence type="ECO:0000313" key="1">
    <source>
        <dbReference type="EMBL" id="KAJ8047283.1"/>
    </source>
</evidence>
<dbReference type="PANTHER" id="PTHR46585">
    <property type="entry name" value="INTEGRASE CORE DOMAIN CONTAINING PROTEIN"/>
    <property type="match status" value="1"/>
</dbReference>
<gene>
    <name evidence="1" type="ORF">HOLleu_06250</name>
</gene>
<keyword evidence="2" id="KW-1185">Reference proteome</keyword>
<dbReference type="OrthoDB" id="6343797at2759"/>
<protein>
    <submittedName>
        <fullName evidence="1">Uncharacterized protein</fullName>
    </submittedName>
</protein>
<dbReference type="PANTHER" id="PTHR46585:SF1">
    <property type="entry name" value="CHROMO DOMAIN-CONTAINING PROTEIN"/>
    <property type="match status" value="1"/>
</dbReference>
<dbReference type="EMBL" id="JAIZAY010000002">
    <property type="protein sequence ID" value="KAJ8047283.1"/>
    <property type="molecule type" value="Genomic_DNA"/>
</dbReference>
<evidence type="ECO:0000313" key="2">
    <source>
        <dbReference type="Proteomes" id="UP001152320"/>
    </source>
</evidence>
<accession>A0A9Q1CL70</accession>
<name>A0A9Q1CL70_HOLLE</name>
<comment type="caution">
    <text evidence="1">The sequence shown here is derived from an EMBL/GenBank/DDBJ whole genome shotgun (WGS) entry which is preliminary data.</text>
</comment>